<accession>A0A061FBA5</accession>
<evidence type="ECO:0000313" key="1">
    <source>
        <dbReference type="EMBL" id="EOY14022.1"/>
    </source>
</evidence>
<dbReference type="Gramene" id="EOY14022">
    <property type="protein sequence ID" value="EOY14022"/>
    <property type="gene ID" value="TCM_033045"/>
</dbReference>
<dbReference type="Proteomes" id="UP000026915">
    <property type="component" value="Chromosome 7"/>
</dbReference>
<keyword evidence="2" id="KW-1185">Reference proteome</keyword>
<dbReference type="AlphaFoldDB" id="A0A061FBA5"/>
<reference evidence="1 2" key="1">
    <citation type="journal article" date="2013" name="Genome Biol.">
        <title>The genome sequence of the most widely cultivated cacao type and its use to identify candidate genes regulating pod color.</title>
        <authorList>
            <person name="Motamayor J.C."/>
            <person name="Mockaitis K."/>
            <person name="Schmutz J."/>
            <person name="Haiminen N."/>
            <person name="Iii D.L."/>
            <person name="Cornejo O."/>
            <person name="Findley S.D."/>
            <person name="Zheng P."/>
            <person name="Utro F."/>
            <person name="Royaert S."/>
            <person name="Saski C."/>
            <person name="Jenkins J."/>
            <person name="Podicheti R."/>
            <person name="Zhao M."/>
            <person name="Scheffler B.E."/>
            <person name="Stack J.C."/>
            <person name="Feltus F.A."/>
            <person name="Mustiga G.M."/>
            <person name="Amores F."/>
            <person name="Phillips W."/>
            <person name="Marelli J.P."/>
            <person name="May G.D."/>
            <person name="Shapiro H."/>
            <person name="Ma J."/>
            <person name="Bustamante C.D."/>
            <person name="Schnell R.J."/>
            <person name="Main D."/>
            <person name="Gilbert D."/>
            <person name="Parida L."/>
            <person name="Kuhn D.N."/>
        </authorList>
    </citation>
    <scope>NUCLEOTIDE SEQUENCE [LARGE SCALE GENOMIC DNA]</scope>
    <source>
        <strain evidence="2">cv. Matina 1-6</strain>
    </source>
</reference>
<dbReference type="EMBL" id="CM001885">
    <property type="protein sequence ID" value="EOY14022.1"/>
    <property type="molecule type" value="Genomic_DNA"/>
</dbReference>
<sequence>MHKRVAGIHDVDAFLALSTQVAGLTKTLESFGINSLQSPFVSCELCGDNHATHSYPSLTKLVQFVGAMKLDDRKMARNRLTGSKGNGIAKHFSLKGDGQDKVKMSFDPHFSLLWGDLSRQKP</sequence>
<dbReference type="HOGENOM" id="CLU_2030915_0_0_1"/>
<dbReference type="InParanoid" id="A0A061FBA5"/>
<protein>
    <submittedName>
        <fullName evidence="1">Uncharacterized protein</fullName>
    </submittedName>
</protein>
<name>A0A061FBA5_THECC</name>
<gene>
    <name evidence="1" type="ORF">TCM_033045</name>
</gene>
<organism evidence="1 2">
    <name type="scientific">Theobroma cacao</name>
    <name type="common">Cacao</name>
    <name type="synonym">Cocoa</name>
    <dbReference type="NCBI Taxonomy" id="3641"/>
    <lineage>
        <taxon>Eukaryota</taxon>
        <taxon>Viridiplantae</taxon>
        <taxon>Streptophyta</taxon>
        <taxon>Embryophyta</taxon>
        <taxon>Tracheophyta</taxon>
        <taxon>Spermatophyta</taxon>
        <taxon>Magnoliopsida</taxon>
        <taxon>eudicotyledons</taxon>
        <taxon>Gunneridae</taxon>
        <taxon>Pentapetalae</taxon>
        <taxon>rosids</taxon>
        <taxon>malvids</taxon>
        <taxon>Malvales</taxon>
        <taxon>Malvaceae</taxon>
        <taxon>Byttnerioideae</taxon>
        <taxon>Theobroma</taxon>
    </lineage>
</organism>
<evidence type="ECO:0000313" key="2">
    <source>
        <dbReference type="Proteomes" id="UP000026915"/>
    </source>
</evidence>
<proteinExistence type="predicted"/>